<dbReference type="InterPro" id="IPR000215">
    <property type="entry name" value="Serpin_fam"/>
</dbReference>
<dbReference type="GO" id="GO:0006508">
    <property type="term" value="P:proteolysis"/>
    <property type="evidence" value="ECO:0007669"/>
    <property type="project" value="UniProtKB-KW"/>
</dbReference>
<dbReference type="OrthoDB" id="9764871at2"/>
<keyword evidence="3" id="KW-0378">Hydrolase</keyword>
<dbReference type="InterPro" id="IPR042178">
    <property type="entry name" value="Serpin_sf_1"/>
</dbReference>
<evidence type="ECO:0000259" key="2">
    <source>
        <dbReference type="SMART" id="SM00093"/>
    </source>
</evidence>
<organism evidence="3 4">
    <name type="scientific">Streptomyces boluensis</name>
    <dbReference type="NCBI Taxonomy" id="1775135"/>
    <lineage>
        <taxon>Bacteria</taxon>
        <taxon>Bacillati</taxon>
        <taxon>Actinomycetota</taxon>
        <taxon>Actinomycetes</taxon>
        <taxon>Kitasatosporales</taxon>
        <taxon>Streptomycetaceae</taxon>
        <taxon>Streptomyces</taxon>
    </lineage>
</organism>
<dbReference type="GO" id="GO:0004867">
    <property type="term" value="F:serine-type endopeptidase inhibitor activity"/>
    <property type="evidence" value="ECO:0007669"/>
    <property type="project" value="InterPro"/>
</dbReference>
<dbReference type="AlphaFoldDB" id="A0A964UUH9"/>
<feature type="domain" description="Serpin" evidence="2">
    <location>
        <begin position="24"/>
        <end position="369"/>
    </location>
</feature>
<dbReference type="GO" id="GO:0008233">
    <property type="term" value="F:peptidase activity"/>
    <property type="evidence" value="ECO:0007669"/>
    <property type="project" value="UniProtKB-KW"/>
</dbReference>
<comment type="caution">
    <text evidence="3">The sequence shown here is derived from an EMBL/GenBank/DDBJ whole genome shotgun (WGS) entry which is preliminary data.</text>
</comment>
<dbReference type="Gene3D" id="3.30.497.10">
    <property type="entry name" value="Antithrombin, subunit I, domain 2"/>
    <property type="match status" value="1"/>
</dbReference>
<proteinExistence type="inferred from homology"/>
<evidence type="ECO:0000313" key="3">
    <source>
        <dbReference type="EMBL" id="NBE55694.1"/>
    </source>
</evidence>
<dbReference type="SMART" id="SM00093">
    <property type="entry name" value="SERPIN"/>
    <property type="match status" value="1"/>
</dbReference>
<dbReference type="PANTHER" id="PTHR11461:SF211">
    <property type="entry name" value="GH10112P-RELATED"/>
    <property type="match status" value="1"/>
</dbReference>
<keyword evidence="4" id="KW-1185">Reference proteome</keyword>
<comment type="similarity">
    <text evidence="1">Belongs to the serpin family.</text>
</comment>
<evidence type="ECO:0000256" key="1">
    <source>
        <dbReference type="RuleBase" id="RU000411"/>
    </source>
</evidence>
<dbReference type="InterPro" id="IPR036186">
    <property type="entry name" value="Serpin_sf"/>
</dbReference>
<dbReference type="RefSeq" id="WP_161703669.1">
    <property type="nucleotide sequence ID" value="NZ_JAAAHS010000357.1"/>
</dbReference>
<dbReference type="GO" id="GO:0005615">
    <property type="term" value="C:extracellular space"/>
    <property type="evidence" value="ECO:0007669"/>
    <property type="project" value="InterPro"/>
</dbReference>
<accession>A0A964UUH9</accession>
<name>A0A964UUH9_9ACTN</name>
<evidence type="ECO:0000313" key="4">
    <source>
        <dbReference type="Proteomes" id="UP000598297"/>
    </source>
</evidence>
<dbReference type="Gene3D" id="2.30.39.10">
    <property type="entry name" value="Alpha-1-antitrypsin, domain 1"/>
    <property type="match status" value="1"/>
</dbReference>
<dbReference type="SUPFAM" id="SSF56574">
    <property type="entry name" value="Serpins"/>
    <property type="match status" value="1"/>
</dbReference>
<dbReference type="InterPro" id="IPR042185">
    <property type="entry name" value="Serpin_sf_2"/>
</dbReference>
<dbReference type="Proteomes" id="UP000598297">
    <property type="component" value="Unassembled WGS sequence"/>
</dbReference>
<dbReference type="Pfam" id="PF00079">
    <property type="entry name" value="Serpin"/>
    <property type="match status" value="1"/>
</dbReference>
<dbReference type="EMBL" id="JAAAHS010000357">
    <property type="protein sequence ID" value="NBE55694.1"/>
    <property type="molecule type" value="Genomic_DNA"/>
</dbReference>
<protein>
    <submittedName>
        <fullName evidence="3">Serine protease</fullName>
    </submittedName>
</protein>
<dbReference type="PANTHER" id="PTHR11461">
    <property type="entry name" value="SERINE PROTEASE INHIBITOR, SERPIN"/>
    <property type="match status" value="1"/>
</dbReference>
<sequence>MAEQIEQVLPGVEVGRLAERWLPHVGGGEEDFVCSPAGLWLALASVAAGARGSTADELRELLGVAGQDAARAVTEGARALSRTDALAVATGVWSRVPVYRAYREALPDIGFGPMDPDAIDAWVNRATGGLVSRLPVRITPETLLVLVNALALKARWQDPFQAHATRPEAFTDAAGERHQVATMHGPVPPGQAWEVAAEEGAARVVELGCVAPAGAGPSAAAKVRFVLGAPGATPARVLPLAWAPVARRRPLDADAVRIALPKLSLRSTVEIVPHLVALGVRQAFQDAADFSALSPEPLAVSQVVQEAVVKVAEQGVEAAAVTVVAMRLGGAYRPPERIEHIAYDRPFGVVVLDGSGTVPLFTAWQAGAPEVDG</sequence>
<dbReference type="InterPro" id="IPR023796">
    <property type="entry name" value="Serpin_dom"/>
</dbReference>
<gene>
    <name evidence="3" type="ORF">GUY60_30540</name>
</gene>
<keyword evidence="3" id="KW-0645">Protease</keyword>
<reference evidence="3" key="1">
    <citation type="submission" date="2020-01" db="EMBL/GenBank/DDBJ databases">
        <title>Whole-genome analyses of novel actinobacteria.</title>
        <authorList>
            <person name="Sahin N."/>
        </authorList>
    </citation>
    <scope>NUCLEOTIDE SEQUENCE</scope>
    <source>
        <strain evidence="3">YC537</strain>
    </source>
</reference>